<dbReference type="AlphaFoldDB" id="A0AAJ0C5S6"/>
<sequence length="1021" mass="114720">MDPLSAIGLASNILQFISFCGGLFSESRDIYHSFSGTTKEFEGLEDMCKYLAKLTSALTPAESPDSLNSLPASLKPMQAEIDIVALASKCKDTAGSLSDYLKGMRLGDASRTRGASLLLAVKGRLGRHRINEMQKTLDRYRNDLIDCSRTNLINQRARSKRQSSVLMYLEELKVANLNLVHDHSTKLNEILELVRMIPSQASKVLKEDDDSVLFQAMSKALETIAASSARQWLPEHEIVHSLYFDSLIVRHESIQGAHRKTFEWLLRSRGKRPGRDRSCPQATLLEWLQSGSGMYWVSGKPGSGKSTLMKFIADHQETQKALDRWAGPSECTTAAFYFWSAGARLQKSVEGLLRSLLFEVLVHVSELIPVVFPERWASMTATSMKRRRNFGVNSDKRRRDWTVQELSEALYRLSKTPDGSSKRFCFFIDGLDEYHGDHRELIRILSAISANHNIKLCVSSRPWNVFEDALGQDSSRKLYVHELTRNDIIEYTNSTFQQDANWVSGARINPRYGMLVDEITDKAQGVFLWVVLVVRSLREGLSNGDSLHMLELRIKNMPQELGPFFRHILSSISSIYHVQMALSFQVALNASRPLTLMHFSFLDDCFETEQFAFRAPIRPMDNHDIFSRHQTVRRRLNARCKGFLEAHLHPPETRPHLAHRVDFLHRTVRDFLRTDEMAQFLEDLLGDYPTNTVMANAYLAFIKSLPPDGSAAALVEEALHYSHKAEKESAEVAVQCVDELLHTVRAMKLDLASPTEFSRLVVRNGLCEYVSTAIQAGSDGFTDTSHLLDIALQNASSINPDDPDMNDMVSMLLNETTKLSNKQWRLYVIGLQSSVGRTTDPDMVKCHSRMLSLVLPHVENVNALNLASVTWGGLFANIVSDTDAPRAVGNIRQKMLAELLAYWADPNGAYRGQTIWAWLCGILRLCTENEASQRNAIRMEFLSNLTEMLLKAGADTSHASSLTVDEARSIFPARLANPICDLLRKQPVSPSPVTGWGAYFLSFVPGFSRFSSATPANSPAY</sequence>
<dbReference type="Gene3D" id="3.40.50.300">
    <property type="entry name" value="P-loop containing nucleotide triphosphate hydrolases"/>
    <property type="match status" value="1"/>
</dbReference>
<reference evidence="4" key="1">
    <citation type="submission" date="2023-06" db="EMBL/GenBank/DDBJ databases">
        <title>Genome-scale phylogeny and comparative genomics of the fungal order Sordariales.</title>
        <authorList>
            <consortium name="Lawrence Berkeley National Laboratory"/>
            <person name="Hensen N."/>
            <person name="Bonometti L."/>
            <person name="Westerberg I."/>
            <person name="Brannstrom I.O."/>
            <person name="Guillou S."/>
            <person name="Cros-Aarteil S."/>
            <person name="Calhoun S."/>
            <person name="Haridas S."/>
            <person name="Kuo A."/>
            <person name="Mondo S."/>
            <person name="Pangilinan J."/>
            <person name="Riley R."/>
            <person name="Labutti K."/>
            <person name="Andreopoulos B."/>
            <person name="Lipzen A."/>
            <person name="Chen C."/>
            <person name="Yanf M."/>
            <person name="Daum C."/>
            <person name="Ng V."/>
            <person name="Clum A."/>
            <person name="Steindorff A."/>
            <person name="Ohm R."/>
            <person name="Martin F."/>
            <person name="Silar P."/>
            <person name="Natvig D."/>
            <person name="Lalanne C."/>
            <person name="Gautier V."/>
            <person name="Ament-Velasquez S.L."/>
            <person name="Kruys A."/>
            <person name="Hutchinson M.I."/>
            <person name="Powell A.J."/>
            <person name="Barry K."/>
            <person name="Miller A.N."/>
            <person name="Grigoriev I.V."/>
            <person name="Debuchy R."/>
            <person name="Gladieux P."/>
            <person name="Thoren M.H."/>
            <person name="Johannesson H."/>
        </authorList>
    </citation>
    <scope>NUCLEOTIDE SEQUENCE</scope>
    <source>
        <strain evidence="4">8032-3</strain>
    </source>
</reference>
<protein>
    <recommendedName>
        <fullName evidence="6">NACHT domain-containing protein</fullName>
    </recommendedName>
</protein>
<dbReference type="InterPro" id="IPR027417">
    <property type="entry name" value="P-loop_NTPase"/>
</dbReference>
<evidence type="ECO:0000256" key="1">
    <source>
        <dbReference type="ARBA" id="ARBA00022737"/>
    </source>
</evidence>
<evidence type="ECO:0000313" key="4">
    <source>
        <dbReference type="EMBL" id="KAK1768186.1"/>
    </source>
</evidence>
<dbReference type="Pfam" id="PF24883">
    <property type="entry name" value="NPHP3_N"/>
    <property type="match status" value="1"/>
</dbReference>
<dbReference type="SUPFAM" id="SSF52540">
    <property type="entry name" value="P-loop containing nucleoside triphosphate hydrolases"/>
    <property type="match status" value="1"/>
</dbReference>
<proteinExistence type="predicted"/>
<feature type="domain" description="DUF7791" evidence="3">
    <location>
        <begin position="571"/>
        <end position="710"/>
    </location>
</feature>
<evidence type="ECO:0000259" key="2">
    <source>
        <dbReference type="Pfam" id="PF24883"/>
    </source>
</evidence>
<dbReference type="Pfam" id="PF25053">
    <property type="entry name" value="DUF7791"/>
    <property type="match status" value="1"/>
</dbReference>
<evidence type="ECO:0000259" key="3">
    <source>
        <dbReference type="Pfam" id="PF25053"/>
    </source>
</evidence>
<dbReference type="PANTHER" id="PTHR10039:SF5">
    <property type="entry name" value="NACHT DOMAIN-CONTAINING PROTEIN"/>
    <property type="match status" value="1"/>
</dbReference>
<comment type="caution">
    <text evidence="4">The sequence shown here is derived from an EMBL/GenBank/DDBJ whole genome shotgun (WGS) entry which is preliminary data.</text>
</comment>
<dbReference type="EMBL" id="MU839006">
    <property type="protein sequence ID" value="KAK1768186.1"/>
    <property type="molecule type" value="Genomic_DNA"/>
</dbReference>
<name>A0AAJ0C5S6_9PEZI</name>
<keyword evidence="1" id="KW-0677">Repeat</keyword>
<dbReference type="RefSeq" id="XP_060284399.1">
    <property type="nucleotide sequence ID" value="XM_060425462.1"/>
</dbReference>
<dbReference type="InterPro" id="IPR056884">
    <property type="entry name" value="NPHP3-like_N"/>
</dbReference>
<dbReference type="InterPro" id="IPR056693">
    <property type="entry name" value="DUF7791"/>
</dbReference>
<dbReference type="PANTHER" id="PTHR10039">
    <property type="entry name" value="AMELOGENIN"/>
    <property type="match status" value="1"/>
</dbReference>
<organism evidence="4 5">
    <name type="scientific">Phialemonium atrogriseum</name>
    <dbReference type="NCBI Taxonomy" id="1093897"/>
    <lineage>
        <taxon>Eukaryota</taxon>
        <taxon>Fungi</taxon>
        <taxon>Dikarya</taxon>
        <taxon>Ascomycota</taxon>
        <taxon>Pezizomycotina</taxon>
        <taxon>Sordariomycetes</taxon>
        <taxon>Sordariomycetidae</taxon>
        <taxon>Cephalothecales</taxon>
        <taxon>Cephalothecaceae</taxon>
        <taxon>Phialemonium</taxon>
    </lineage>
</organism>
<evidence type="ECO:0000313" key="5">
    <source>
        <dbReference type="Proteomes" id="UP001244011"/>
    </source>
</evidence>
<gene>
    <name evidence="4" type="ORF">QBC33DRAFT_490598</name>
</gene>
<feature type="domain" description="Nephrocystin 3-like N-terminal" evidence="2">
    <location>
        <begin position="283"/>
        <end position="461"/>
    </location>
</feature>
<evidence type="ECO:0008006" key="6">
    <source>
        <dbReference type="Google" id="ProtNLM"/>
    </source>
</evidence>
<dbReference type="GeneID" id="85308649"/>
<keyword evidence="5" id="KW-1185">Reference proteome</keyword>
<dbReference type="Proteomes" id="UP001244011">
    <property type="component" value="Unassembled WGS sequence"/>
</dbReference>
<accession>A0AAJ0C5S6</accession>